<dbReference type="Proteomes" id="UP000176241">
    <property type="component" value="Unassembled WGS sequence"/>
</dbReference>
<protein>
    <recommendedName>
        <fullName evidence="5">DDH domain-containing protein</fullName>
    </recommendedName>
</protein>
<reference evidence="3 4" key="1">
    <citation type="journal article" date="2016" name="Nat. Commun.">
        <title>Thousands of microbial genomes shed light on interconnected biogeochemical processes in an aquifer system.</title>
        <authorList>
            <person name="Anantharaman K."/>
            <person name="Brown C.T."/>
            <person name="Hug L.A."/>
            <person name="Sharon I."/>
            <person name="Castelle C.J."/>
            <person name="Probst A.J."/>
            <person name="Thomas B.C."/>
            <person name="Singh A."/>
            <person name="Wilkins M.J."/>
            <person name="Karaoz U."/>
            <person name="Brodie E.L."/>
            <person name="Williams K.H."/>
            <person name="Hubbard S.S."/>
            <person name="Banfield J.F."/>
        </authorList>
    </citation>
    <scope>NUCLEOTIDE SEQUENCE [LARGE SCALE GENOMIC DNA]</scope>
</reference>
<dbReference type="InterPro" id="IPR003156">
    <property type="entry name" value="DHHA1_dom"/>
</dbReference>
<dbReference type="SUPFAM" id="SSF64182">
    <property type="entry name" value="DHH phosphoesterases"/>
    <property type="match status" value="1"/>
</dbReference>
<evidence type="ECO:0000313" key="3">
    <source>
        <dbReference type="EMBL" id="OGY43328.1"/>
    </source>
</evidence>
<evidence type="ECO:0008006" key="5">
    <source>
        <dbReference type="Google" id="ProtNLM"/>
    </source>
</evidence>
<dbReference type="AlphaFoldDB" id="A0A1G1XTG9"/>
<feature type="domain" description="DDH" evidence="1">
    <location>
        <begin position="19"/>
        <end position="166"/>
    </location>
</feature>
<evidence type="ECO:0000259" key="2">
    <source>
        <dbReference type="Pfam" id="PF02272"/>
    </source>
</evidence>
<proteinExistence type="predicted"/>
<dbReference type="Pfam" id="PF02272">
    <property type="entry name" value="DHHA1"/>
    <property type="match status" value="1"/>
</dbReference>
<dbReference type="Gene3D" id="3.10.310.30">
    <property type="match status" value="1"/>
</dbReference>
<dbReference type="Pfam" id="PF01368">
    <property type="entry name" value="DHH"/>
    <property type="match status" value="1"/>
</dbReference>
<evidence type="ECO:0000259" key="1">
    <source>
        <dbReference type="Pfam" id="PF01368"/>
    </source>
</evidence>
<dbReference type="STRING" id="1797533.A2731_00470"/>
<evidence type="ECO:0000313" key="4">
    <source>
        <dbReference type="Proteomes" id="UP000176241"/>
    </source>
</evidence>
<comment type="caution">
    <text evidence="3">The sequence shown here is derived from an EMBL/GenBank/DDBJ whole genome shotgun (WGS) entry which is preliminary data.</text>
</comment>
<feature type="domain" description="DHHA1" evidence="2">
    <location>
        <begin position="247"/>
        <end position="312"/>
    </location>
</feature>
<organism evidence="3 4">
    <name type="scientific">Candidatus Buchananbacteria bacterium RIFCSPHIGHO2_01_FULL_39_8</name>
    <dbReference type="NCBI Taxonomy" id="1797533"/>
    <lineage>
        <taxon>Bacteria</taxon>
        <taxon>Candidatus Buchananiibacteriota</taxon>
    </lineage>
</organism>
<dbReference type="PANTHER" id="PTHR47618:SF1">
    <property type="entry name" value="BIFUNCTIONAL OLIGORIBONUCLEASE AND PAP PHOSPHATASE NRNA"/>
    <property type="match status" value="1"/>
</dbReference>
<dbReference type="InterPro" id="IPR001667">
    <property type="entry name" value="DDH_dom"/>
</dbReference>
<accession>A0A1G1XTG9</accession>
<dbReference type="EMBL" id="MHIC01000049">
    <property type="protein sequence ID" value="OGY43328.1"/>
    <property type="molecule type" value="Genomic_DNA"/>
</dbReference>
<dbReference type="Gene3D" id="3.90.1640.10">
    <property type="entry name" value="inorganic pyrophosphatase (n-terminal core)"/>
    <property type="match status" value="1"/>
</dbReference>
<sequence>MDFVITAQKINQVIKQANNILLVAHQRPDADALGSLLGLTEWLDSLGKNYQSFCRDLPLITESLAFLFNLDLLETRPETLLQNNYDVVIVLDSGDLKYAGVDEVLPQLVSKPTLINIDHHATNDNFGDINLVNPQAVSTTEILYNFFQANKIPISPTMATGLLAGIIFDTSNFTNPNTTRNSLGVASRLLLAGARLPQINDLILKNKTIDGLRLWGKVLLRLNYQPEFSIASTFIVSQDLPDQKSGREIIEGIANFLNSLTGVKAILILYQEGPSLIKGSLRTNDDLIDVAELAKILGGGGHRKAAGFKIKGELVEIEGLWQII</sequence>
<name>A0A1G1XTG9_9BACT</name>
<dbReference type="InterPro" id="IPR051319">
    <property type="entry name" value="Oligoribo/pAp-PDE_c-di-AMP_PDE"/>
</dbReference>
<dbReference type="InterPro" id="IPR038763">
    <property type="entry name" value="DHH_sf"/>
</dbReference>
<dbReference type="GO" id="GO:0003676">
    <property type="term" value="F:nucleic acid binding"/>
    <property type="evidence" value="ECO:0007669"/>
    <property type="project" value="InterPro"/>
</dbReference>
<gene>
    <name evidence="3" type="ORF">A2731_00470</name>
</gene>
<dbReference type="PANTHER" id="PTHR47618">
    <property type="entry name" value="BIFUNCTIONAL OLIGORIBONUCLEASE AND PAP PHOSPHATASE NRNA"/>
    <property type="match status" value="1"/>
</dbReference>